<evidence type="ECO:0000259" key="18">
    <source>
        <dbReference type="PROSITE" id="PS51093"/>
    </source>
</evidence>
<proteinExistence type="predicted"/>
<dbReference type="GO" id="GO:0009401">
    <property type="term" value="P:phosphoenolpyruvate-dependent sugar phosphotransferase system"/>
    <property type="evidence" value="ECO:0007669"/>
    <property type="project" value="UniProtKB-KW"/>
</dbReference>
<evidence type="ECO:0000256" key="16">
    <source>
        <dbReference type="PROSITE-ProRule" id="PRU00421"/>
    </source>
</evidence>
<keyword evidence="3" id="KW-1003">Cell membrane</keyword>
<dbReference type="InterPro" id="IPR001996">
    <property type="entry name" value="PTS_IIB_1"/>
</dbReference>
<reference evidence="21 22" key="1">
    <citation type="submission" date="2016-10" db="EMBL/GenBank/DDBJ databases">
        <authorList>
            <person name="de Groot N.N."/>
        </authorList>
    </citation>
    <scope>NUCLEOTIDE SEQUENCE [LARGE SCALE GENOMIC DNA]</scope>
    <source>
        <strain evidence="21 22">DSM 13760</strain>
    </source>
</reference>
<dbReference type="EC" id="2.7.1.211" evidence="11"/>
<comment type="subcellular location">
    <subcellularLocation>
        <location evidence="1">Cell membrane</location>
        <topology evidence="1">Multi-pass membrane protein</topology>
    </subcellularLocation>
</comment>
<dbReference type="STRING" id="142588.SAMN04488559_101164"/>
<dbReference type="Pfam" id="PF00367">
    <property type="entry name" value="PTS_EIIB"/>
    <property type="match status" value="1"/>
</dbReference>
<dbReference type="SUPFAM" id="SSF55604">
    <property type="entry name" value="Glucose permease domain IIB"/>
    <property type="match status" value="1"/>
</dbReference>
<dbReference type="PROSITE" id="PS51093">
    <property type="entry name" value="PTS_EIIA_TYPE_1"/>
    <property type="match status" value="1"/>
</dbReference>
<feature type="transmembrane region" description="Helical" evidence="17">
    <location>
        <begin position="324"/>
        <end position="343"/>
    </location>
</feature>
<feature type="active site" description="Phosphocysteine intermediate; for EIIB activity" evidence="16">
    <location>
        <position position="26"/>
    </location>
</feature>
<feature type="transmembrane region" description="Helical" evidence="17">
    <location>
        <begin position="172"/>
        <end position="190"/>
    </location>
</feature>
<dbReference type="FunFam" id="3.30.1360.60:FF:000001">
    <property type="entry name" value="PTS system glucose-specific IIBC component PtsG"/>
    <property type="match status" value="1"/>
</dbReference>
<dbReference type="Pfam" id="PF02378">
    <property type="entry name" value="PTS_EIIC"/>
    <property type="match status" value="1"/>
</dbReference>
<evidence type="ECO:0000256" key="11">
    <source>
        <dbReference type="ARBA" id="ARBA00044053"/>
    </source>
</evidence>
<gene>
    <name evidence="21" type="ORF">SAMN04488559_101164</name>
</gene>
<evidence type="ECO:0000313" key="22">
    <source>
        <dbReference type="Proteomes" id="UP000198948"/>
    </source>
</evidence>
<dbReference type="InterPro" id="IPR001127">
    <property type="entry name" value="PTS_EIIA_1_perm"/>
</dbReference>
<dbReference type="Gene3D" id="2.70.70.10">
    <property type="entry name" value="Glucose Permease (Domain IIA)"/>
    <property type="match status" value="1"/>
</dbReference>
<dbReference type="InterPro" id="IPR036878">
    <property type="entry name" value="Glu_permease_IIB"/>
</dbReference>
<dbReference type="InterPro" id="IPR011055">
    <property type="entry name" value="Dup_hybrid_motif"/>
</dbReference>
<dbReference type="SUPFAM" id="SSF51261">
    <property type="entry name" value="Duplicated hybrid motif"/>
    <property type="match status" value="1"/>
</dbReference>
<dbReference type="PROSITE" id="PS51103">
    <property type="entry name" value="PTS_EIIC_TYPE_1"/>
    <property type="match status" value="1"/>
</dbReference>
<feature type="transmembrane region" description="Helical" evidence="17">
    <location>
        <begin position="378"/>
        <end position="399"/>
    </location>
</feature>
<feature type="transmembrane region" description="Helical" evidence="17">
    <location>
        <begin position="143"/>
        <end position="160"/>
    </location>
</feature>
<evidence type="ECO:0000256" key="3">
    <source>
        <dbReference type="ARBA" id="ARBA00022475"/>
    </source>
</evidence>
<dbReference type="EMBL" id="FOHA01000001">
    <property type="protein sequence ID" value="SER52127.1"/>
    <property type="molecule type" value="Genomic_DNA"/>
</dbReference>
<feature type="transmembrane region" description="Helical" evidence="17">
    <location>
        <begin position="210"/>
        <end position="231"/>
    </location>
</feature>
<evidence type="ECO:0000256" key="14">
    <source>
        <dbReference type="ARBA" id="ARBA00074554"/>
    </source>
</evidence>
<dbReference type="InterPro" id="IPR013013">
    <property type="entry name" value="PTS_EIIC_1"/>
</dbReference>
<name>A0A1H9PV72_9LACT</name>
<comment type="function">
    <text evidence="12">The phosphoenolpyruvate-dependent sugar phosphotransferase system (sugar PTS), a major carbohydrate active transport system, catalyzes the phosphorylation of incoming sugar substrates concomitantly with their translocation across the cell membrane. This system is involved in sucrose transport.</text>
</comment>
<evidence type="ECO:0000256" key="7">
    <source>
        <dbReference type="ARBA" id="ARBA00022692"/>
    </source>
</evidence>
<evidence type="ECO:0000256" key="9">
    <source>
        <dbReference type="ARBA" id="ARBA00022989"/>
    </source>
</evidence>
<evidence type="ECO:0000256" key="8">
    <source>
        <dbReference type="ARBA" id="ARBA00022777"/>
    </source>
</evidence>
<dbReference type="InterPro" id="IPR011297">
    <property type="entry name" value="PTS_IIABC_b_glu"/>
</dbReference>
<evidence type="ECO:0000256" key="12">
    <source>
        <dbReference type="ARBA" id="ARBA00045139"/>
    </source>
</evidence>
<dbReference type="Pfam" id="PF00358">
    <property type="entry name" value="PTS_EIIA_1"/>
    <property type="match status" value="1"/>
</dbReference>
<dbReference type="PANTHER" id="PTHR30175:SF1">
    <property type="entry name" value="PTS SYSTEM ARBUTIN-, CELLOBIOSE-, AND SALICIN-SPECIFIC EIIBC COMPONENT-RELATED"/>
    <property type="match status" value="1"/>
</dbReference>
<evidence type="ECO:0000256" key="17">
    <source>
        <dbReference type="SAM" id="Phobius"/>
    </source>
</evidence>
<evidence type="ECO:0000259" key="19">
    <source>
        <dbReference type="PROSITE" id="PS51098"/>
    </source>
</evidence>
<dbReference type="GO" id="GO:0090589">
    <property type="term" value="F:protein-phosphocysteine-trehalose phosphotransferase system transporter activity"/>
    <property type="evidence" value="ECO:0007669"/>
    <property type="project" value="TreeGrafter"/>
</dbReference>
<keyword evidence="9 17" id="KW-1133">Transmembrane helix</keyword>
<keyword evidence="10 17" id="KW-0472">Membrane</keyword>
<protein>
    <recommendedName>
        <fullName evidence="14">PTS system sucrose-specific EIIBCA component</fullName>
        <ecNumber evidence="11">2.7.1.211</ecNumber>
    </recommendedName>
    <alternativeName>
        <fullName evidence="15">EIIBCA-Scr</fullName>
    </alternativeName>
</protein>
<keyword evidence="2" id="KW-0813">Transport</keyword>
<dbReference type="Proteomes" id="UP000198948">
    <property type="component" value="Unassembled WGS sequence"/>
</dbReference>
<dbReference type="OrthoDB" id="9769191at2"/>
<dbReference type="GO" id="GO:0008982">
    <property type="term" value="F:protein-N(PI)-phosphohistidine-sugar phosphotransferase activity"/>
    <property type="evidence" value="ECO:0007669"/>
    <property type="project" value="InterPro"/>
</dbReference>
<dbReference type="InterPro" id="IPR050558">
    <property type="entry name" value="PTS_Sugar-Specific_Components"/>
</dbReference>
<accession>A0A1H9PV72</accession>
<evidence type="ECO:0000256" key="5">
    <source>
        <dbReference type="ARBA" id="ARBA00022679"/>
    </source>
</evidence>
<organism evidence="21 22">
    <name type="scientific">Isobaculum melis</name>
    <dbReference type="NCBI Taxonomy" id="142588"/>
    <lineage>
        <taxon>Bacteria</taxon>
        <taxon>Bacillati</taxon>
        <taxon>Bacillota</taxon>
        <taxon>Bacilli</taxon>
        <taxon>Lactobacillales</taxon>
        <taxon>Carnobacteriaceae</taxon>
        <taxon>Isobaculum</taxon>
    </lineage>
</organism>
<feature type="domain" description="PTS EIIC type-1" evidence="20">
    <location>
        <begin position="102"/>
        <end position="457"/>
    </location>
</feature>
<dbReference type="CDD" id="cd00212">
    <property type="entry name" value="PTS_IIB_glc"/>
    <property type="match status" value="1"/>
</dbReference>
<keyword evidence="22" id="KW-1185">Reference proteome</keyword>
<keyword evidence="8" id="KW-0418">Kinase</keyword>
<dbReference type="PROSITE" id="PS01035">
    <property type="entry name" value="PTS_EIIB_TYPE_1_CYS"/>
    <property type="match status" value="1"/>
</dbReference>
<dbReference type="GO" id="GO:0005886">
    <property type="term" value="C:plasma membrane"/>
    <property type="evidence" value="ECO:0007669"/>
    <property type="project" value="UniProtKB-SubCell"/>
</dbReference>
<dbReference type="PROSITE" id="PS00371">
    <property type="entry name" value="PTS_EIIA_TYPE_1_HIS"/>
    <property type="match status" value="1"/>
</dbReference>
<dbReference type="Gene3D" id="3.30.1360.60">
    <property type="entry name" value="Glucose permease domain IIB"/>
    <property type="match status" value="1"/>
</dbReference>
<feature type="domain" description="PTS EIIA type-1" evidence="18">
    <location>
        <begin position="488"/>
        <end position="592"/>
    </location>
</feature>
<evidence type="ECO:0000256" key="15">
    <source>
        <dbReference type="ARBA" id="ARBA00081008"/>
    </source>
</evidence>
<dbReference type="RefSeq" id="WP_092649318.1">
    <property type="nucleotide sequence ID" value="NZ_FOHA01000001.1"/>
</dbReference>
<feature type="transmembrane region" description="Helical" evidence="17">
    <location>
        <begin position="419"/>
        <end position="440"/>
    </location>
</feature>
<evidence type="ECO:0000256" key="6">
    <source>
        <dbReference type="ARBA" id="ARBA00022683"/>
    </source>
</evidence>
<dbReference type="NCBIfam" id="TIGR01995">
    <property type="entry name" value="PTS-II-ABC-beta"/>
    <property type="match status" value="1"/>
</dbReference>
<dbReference type="PANTHER" id="PTHR30175">
    <property type="entry name" value="PHOSPHOTRANSFERASE SYSTEM TRANSPORT PROTEIN"/>
    <property type="match status" value="1"/>
</dbReference>
<dbReference type="InterPro" id="IPR018113">
    <property type="entry name" value="PTrfase_EIIB_Cys"/>
</dbReference>
<keyword evidence="7 17" id="KW-0812">Transmembrane</keyword>
<dbReference type="GO" id="GO:0015771">
    <property type="term" value="P:trehalose transport"/>
    <property type="evidence" value="ECO:0007669"/>
    <property type="project" value="TreeGrafter"/>
</dbReference>
<keyword evidence="6" id="KW-0598">Phosphotransferase system</keyword>
<dbReference type="PROSITE" id="PS51098">
    <property type="entry name" value="PTS_EIIB_TYPE_1"/>
    <property type="match status" value="1"/>
</dbReference>
<dbReference type="GO" id="GO:0016301">
    <property type="term" value="F:kinase activity"/>
    <property type="evidence" value="ECO:0007669"/>
    <property type="project" value="UniProtKB-KW"/>
</dbReference>
<feature type="transmembrane region" description="Helical" evidence="17">
    <location>
        <begin position="243"/>
        <end position="267"/>
    </location>
</feature>
<evidence type="ECO:0000256" key="10">
    <source>
        <dbReference type="ARBA" id="ARBA00023136"/>
    </source>
</evidence>
<dbReference type="AlphaFoldDB" id="A0A1H9PV72"/>
<keyword evidence="5" id="KW-0808">Transferase</keyword>
<dbReference type="FunFam" id="2.70.70.10:FF:000001">
    <property type="entry name" value="PTS system glucose-specific IIA component"/>
    <property type="match status" value="1"/>
</dbReference>
<evidence type="ECO:0000313" key="21">
    <source>
        <dbReference type="EMBL" id="SER52127.1"/>
    </source>
</evidence>
<comment type="catalytic activity">
    <reaction evidence="13">
        <text>N(pros)-phospho-L-histidyl-[protein](out) + sucrose = sucrose 6(G)-phosphate(in) + L-histidyl-[protein]</text>
        <dbReference type="Rhea" id="RHEA:49236"/>
        <dbReference type="Rhea" id="RHEA-COMP:9745"/>
        <dbReference type="Rhea" id="RHEA-COMP:9746"/>
        <dbReference type="ChEBI" id="CHEBI:17992"/>
        <dbReference type="ChEBI" id="CHEBI:29979"/>
        <dbReference type="ChEBI" id="CHEBI:64837"/>
        <dbReference type="ChEBI" id="CHEBI:91002"/>
        <dbReference type="EC" id="2.7.1.211"/>
    </reaction>
</comment>
<sequence>MSILEQATEILTAVGGDKNIISLTHCVTRLRFVLKDEKKVDQKRIEQLPDVLGVQKNAGQYQVIVGAKVEKYYGELLKLTNGAFNTESEEQPKKAGFNALLETLSAILIPSLPPVIGGGMIKGFLFMFWQFGWLEWGSPVFEILNIISDGMFYYYPFLLAVSAARRFKTNEYMALALAGTLMYPSILQGATEGIKGLPLFNLITVPYIDYSSSVIPIILSVWVMSYIFRFFKNRIPDLISTIFTPMLTLLIIIPIELIVLAPAGFYVGEYIAKGMQVLIDFSPILSGFVIGATRPFLVLTGTHHAMRAIVQQQISTYGFTTIGAMNYMSVIAQASAALGVFLVTRNKKMKNISFSSTISGFLGVTEPALYGVIVKYKIAMIATMIGGGVAAAITAHFGSAEYAMVMSSILTIPATFGKGFIGIVIGLPIAAIVTIGIILLGKKSIIKQDEPEANPAELTTDKEVANQRTIELVSPVTGVVQSLSTLSDKTFANEVMGKGIAIEAEEDCIKSPINGKVNAVFPTKHAIGLVDENGVEILLHIGIDTVNLKGQYFDVAVKQGDTIQIGDTLLNFNQAAIKEAGYNATVIMIVTNSQTYLEVLPSKEAGEITNGDKLLTILA</sequence>
<evidence type="ECO:0000259" key="20">
    <source>
        <dbReference type="PROSITE" id="PS51103"/>
    </source>
</evidence>
<evidence type="ECO:0000256" key="13">
    <source>
        <dbReference type="ARBA" id="ARBA00048931"/>
    </source>
</evidence>
<dbReference type="NCBIfam" id="TIGR00830">
    <property type="entry name" value="PTBA"/>
    <property type="match status" value="1"/>
</dbReference>
<dbReference type="InterPro" id="IPR003352">
    <property type="entry name" value="PTS_EIIC"/>
</dbReference>
<evidence type="ECO:0000256" key="2">
    <source>
        <dbReference type="ARBA" id="ARBA00022448"/>
    </source>
</evidence>
<evidence type="ECO:0000256" key="4">
    <source>
        <dbReference type="ARBA" id="ARBA00022597"/>
    </source>
</evidence>
<feature type="domain" description="PTS EIIB type-1" evidence="19">
    <location>
        <begin position="4"/>
        <end position="86"/>
    </location>
</feature>
<keyword evidence="4" id="KW-0762">Sugar transport</keyword>
<evidence type="ECO:0000256" key="1">
    <source>
        <dbReference type="ARBA" id="ARBA00004651"/>
    </source>
</evidence>
<feature type="transmembrane region" description="Helical" evidence="17">
    <location>
        <begin position="103"/>
        <end position="131"/>
    </location>
</feature>